<name>A0A4U6V885_SETVI</name>
<dbReference type="AlphaFoldDB" id="A0A4U6V885"/>
<organism evidence="1 2">
    <name type="scientific">Setaria viridis</name>
    <name type="common">Green bristlegrass</name>
    <name type="synonym">Setaria italica subsp. viridis</name>
    <dbReference type="NCBI Taxonomy" id="4556"/>
    <lineage>
        <taxon>Eukaryota</taxon>
        <taxon>Viridiplantae</taxon>
        <taxon>Streptophyta</taxon>
        <taxon>Embryophyta</taxon>
        <taxon>Tracheophyta</taxon>
        <taxon>Spermatophyta</taxon>
        <taxon>Magnoliopsida</taxon>
        <taxon>Liliopsida</taxon>
        <taxon>Poales</taxon>
        <taxon>Poaceae</taxon>
        <taxon>PACMAD clade</taxon>
        <taxon>Panicoideae</taxon>
        <taxon>Panicodae</taxon>
        <taxon>Paniceae</taxon>
        <taxon>Cenchrinae</taxon>
        <taxon>Setaria</taxon>
    </lineage>
</organism>
<dbReference type="EMBL" id="CM016554">
    <property type="protein sequence ID" value="TKW25418.1"/>
    <property type="molecule type" value="Genomic_DNA"/>
</dbReference>
<accession>A0A4U6V885</accession>
<dbReference type="Proteomes" id="UP000298652">
    <property type="component" value="Chromosome 3"/>
</dbReference>
<reference evidence="1" key="1">
    <citation type="submission" date="2019-03" db="EMBL/GenBank/DDBJ databases">
        <title>WGS assembly of Setaria viridis.</title>
        <authorList>
            <person name="Huang P."/>
            <person name="Jenkins J."/>
            <person name="Grimwood J."/>
            <person name="Barry K."/>
            <person name="Healey A."/>
            <person name="Mamidi S."/>
            <person name="Sreedasyam A."/>
            <person name="Shu S."/>
            <person name="Feldman M."/>
            <person name="Wu J."/>
            <person name="Yu Y."/>
            <person name="Chen C."/>
            <person name="Johnson J."/>
            <person name="Rokhsar D."/>
            <person name="Baxter I."/>
            <person name="Schmutz J."/>
            <person name="Brutnell T."/>
            <person name="Kellogg E."/>
        </authorList>
    </citation>
    <scope>NUCLEOTIDE SEQUENCE [LARGE SCALE GENOMIC DNA]</scope>
</reference>
<keyword evidence="2" id="KW-1185">Reference proteome</keyword>
<proteinExistence type="predicted"/>
<evidence type="ECO:0000313" key="1">
    <source>
        <dbReference type="EMBL" id="TKW25418.1"/>
    </source>
</evidence>
<gene>
    <name evidence="1" type="ORF">SEVIR_3G118400v2</name>
</gene>
<evidence type="ECO:0000313" key="2">
    <source>
        <dbReference type="Proteomes" id="UP000298652"/>
    </source>
</evidence>
<protein>
    <submittedName>
        <fullName evidence="1">Uncharacterized protein</fullName>
    </submittedName>
</protein>
<dbReference type="Gramene" id="TKW25418">
    <property type="protein sequence ID" value="TKW25418"/>
    <property type="gene ID" value="SEVIR_3G118400v2"/>
</dbReference>
<sequence length="35" mass="4330">MKEARMQEMGTIVFKDREGGHRVSRIMMNTWFNRW</sequence>